<name>A0A2Y8ZTC6_9MICO</name>
<dbReference type="EMBL" id="UESZ01000001">
    <property type="protein sequence ID" value="SSA35244.1"/>
    <property type="molecule type" value="Genomic_DNA"/>
</dbReference>
<proteinExistence type="predicted"/>
<accession>A0A2Y8ZTC6</accession>
<dbReference type="AlphaFoldDB" id="A0A2Y8ZTC6"/>
<protein>
    <submittedName>
        <fullName evidence="1">Uncharacterized protein</fullName>
    </submittedName>
</protein>
<reference evidence="2" key="1">
    <citation type="submission" date="2016-10" db="EMBL/GenBank/DDBJ databases">
        <authorList>
            <person name="Varghese N."/>
            <person name="Submissions S."/>
        </authorList>
    </citation>
    <scope>NUCLEOTIDE SEQUENCE [LARGE SCALE GENOMIC DNA]</scope>
    <source>
        <strain evidence="2">DSM 22951</strain>
    </source>
</reference>
<evidence type="ECO:0000313" key="1">
    <source>
        <dbReference type="EMBL" id="SSA35244.1"/>
    </source>
</evidence>
<evidence type="ECO:0000313" key="2">
    <source>
        <dbReference type="Proteomes" id="UP000250028"/>
    </source>
</evidence>
<sequence>MAQRLVRVERSLKFAEDLPGFIVAVGDNWAVIQNIRDGGYFDGYSAFRIKDVVRIKRRKGFEQDYSRGLPTWPPRAPSPLALDNVASVLRSMAAAAQLVSIEQEERLSAQWIGTLVRSDADITWLHEVRPDATWHEEPLGYKSKWITLITIGSGYQEALAAVAGSRS</sequence>
<organism evidence="1 2">
    <name type="scientific">Branchiibius hedensis</name>
    <dbReference type="NCBI Taxonomy" id="672460"/>
    <lineage>
        <taxon>Bacteria</taxon>
        <taxon>Bacillati</taxon>
        <taxon>Actinomycetota</taxon>
        <taxon>Actinomycetes</taxon>
        <taxon>Micrococcales</taxon>
        <taxon>Dermacoccaceae</taxon>
        <taxon>Branchiibius</taxon>
    </lineage>
</organism>
<gene>
    <name evidence="1" type="ORF">SAMN04489750_2595</name>
</gene>
<keyword evidence="2" id="KW-1185">Reference proteome</keyword>
<dbReference type="Proteomes" id="UP000250028">
    <property type="component" value="Unassembled WGS sequence"/>
</dbReference>